<evidence type="ECO:0000256" key="1">
    <source>
        <dbReference type="SAM" id="MobiDB-lite"/>
    </source>
</evidence>
<dbReference type="Proteomes" id="UP001159405">
    <property type="component" value="Unassembled WGS sequence"/>
</dbReference>
<gene>
    <name evidence="2" type="ORF">PLOB_00011512</name>
</gene>
<accession>A0ABN8QVU5</accession>
<organism evidence="2 3">
    <name type="scientific">Porites lobata</name>
    <dbReference type="NCBI Taxonomy" id="104759"/>
    <lineage>
        <taxon>Eukaryota</taxon>
        <taxon>Metazoa</taxon>
        <taxon>Cnidaria</taxon>
        <taxon>Anthozoa</taxon>
        <taxon>Hexacorallia</taxon>
        <taxon>Scleractinia</taxon>
        <taxon>Fungiina</taxon>
        <taxon>Poritidae</taxon>
        <taxon>Porites</taxon>
    </lineage>
</organism>
<name>A0ABN8QVU5_9CNID</name>
<dbReference type="EMBL" id="CALNXK010000160">
    <property type="protein sequence ID" value="CAH3171014.1"/>
    <property type="molecule type" value="Genomic_DNA"/>
</dbReference>
<protein>
    <submittedName>
        <fullName evidence="2">Uncharacterized protein</fullName>
    </submittedName>
</protein>
<feature type="compositionally biased region" description="Polar residues" evidence="1">
    <location>
        <begin position="39"/>
        <end position="49"/>
    </location>
</feature>
<evidence type="ECO:0000313" key="2">
    <source>
        <dbReference type="EMBL" id="CAH3171014.1"/>
    </source>
</evidence>
<evidence type="ECO:0000313" key="3">
    <source>
        <dbReference type="Proteomes" id="UP001159405"/>
    </source>
</evidence>
<keyword evidence="3" id="KW-1185">Reference proteome</keyword>
<proteinExistence type="predicted"/>
<feature type="region of interest" description="Disordered" evidence="1">
    <location>
        <begin position="37"/>
        <end position="56"/>
    </location>
</feature>
<comment type="caution">
    <text evidence="2">The sequence shown here is derived from an EMBL/GenBank/DDBJ whole genome shotgun (WGS) entry which is preliminary data.</text>
</comment>
<reference evidence="2 3" key="1">
    <citation type="submission" date="2022-05" db="EMBL/GenBank/DDBJ databases">
        <authorList>
            <consortium name="Genoscope - CEA"/>
            <person name="William W."/>
        </authorList>
    </citation>
    <scope>NUCLEOTIDE SEQUENCE [LARGE SCALE GENOMIC DNA]</scope>
</reference>
<sequence>MARLAPKPVCDNTGSVRYLPCILNCIEKGWLPRLRLGESNDSLKPTTNHAPKECLG</sequence>